<organism evidence="3 4">
    <name type="scientific">Paenibacillus solanacearum</name>
    <dbReference type="NCBI Taxonomy" id="2048548"/>
    <lineage>
        <taxon>Bacteria</taxon>
        <taxon>Bacillati</taxon>
        <taxon>Bacillota</taxon>
        <taxon>Bacilli</taxon>
        <taxon>Bacillales</taxon>
        <taxon>Paenibacillaceae</taxon>
        <taxon>Paenibacillus</taxon>
    </lineage>
</organism>
<dbReference type="PANTHER" id="PTHR33744:SF1">
    <property type="entry name" value="DNA-BINDING TRANSCRIPTIONAL ACTIVATOR ADER"/>
    <property type="match status" value="1"/>
</dbReference>
<feature type="domain" description="CdaR GGDEF-like" evidence="2">
    <location>
        <begin position="173"/>
        <end position="291"/>
    </location>
</feature>
<dbReference type="InterPro" id="IPR051448">
    <property type="entry name" value="CdaR-like_regulators"/>
</dbReference>
<protein>
    <submittedName>
        <fullName evidence="3">Proline-responsive transcriptional activator PutR</fullName>
    </submittedName>
</protein>
<name>A0A916JTF5_9BACL</name>
<dbReference type="Pfam" id="PF17853">
    <property type="entry name" value="GGDEF_2"/>
    <property type="match status" value="1"/>
</dbReference>
<gene>
    <name evidence="3" type="primary">putR</name>
    <name evidence="3" type="ORF">PAESOLCIP111_00097</name>
</gene>
<evidence type="ECO:0000259" key="2">
    <source>
        <dbReference type="Pfam" id="PF17853"/>
    </source>
</evidence>
<evidence type="ECO:0000313" key="3">
    <source>
        <dbReference type="EMBL" id="CAG7596759.1"/>
    </source>
</evidence>
<comment type="caution">
    <text evidence="3">The sequence shown here is derived from an EMBL/GenBank/DDBJ whole genome shotgun (WGS) entry which is preliminary data.</text>
</comment>
<dbReference type="PANTHER" id="PTHR33744">
    <property type="entry name" value="CARBOHYDRATE DIACID REGULATOR"/>
    <property type="match status" value="1"/>
</dbReference>
<dbReference type="Proteomes" id="UP000693672">
    <property type="component" value="Unassembled WGS sequence"/>
</dbReference>
<proteinExistence type="predicted"/>
<sequence length="409" mass="46698">MTEKDPFDRNFDSFTELADMLYEVLGCPVTIENAAHQLIAYSSHSPQTDAARIATIVGRRVPEQVIGTLWESGVIKRLAESDEPVRIDAVSEVGLGDRVAIAIRDHNEVLGYIWALEEQGARNPRLFPLLKGAAEASRTLLLQLQIQKRKEEESQQSFFWQLLTSSLASGWLIRQKAEQLHVVLPTHYRVAVFQFESDVTGTAYREIQYMISVTQSVKIVLHALNGRHLVLLASTQGAQQSSDRFNAFIETFITQMEERFSVYPVRGACGGRQHDYTLVESSYREALSVLKLKQRFPQLRHTHLYEELGFYRYLPVMAEVTHDDTFEQRCLHKLGTYDREHNNCLVETLDVFLNHDSNIKDTADALHIHINTLNYRLKRLAEIGGIDLKNTDHKVSLYLALKMQKQSDG</sequence>
<feature type="domain" description="PucR C-terminal helix-turn-helix" evidence="1">
    <location>
        <begin position="345"/>
        <end position="402"/>
    </location>
</feature>
<dbReference type="EMBL" id="CAJVAS010000001">
    <property type="protein sequence ID" value="CAG7596759.1"/>
    <property type="molecule type" value="Genomic_DNA"/>
</dbReference>
<keyword evidence="4" id="KW-1185">Reference proteome</keyword>
<evidence type="ECO:0000259" key="1">
    <source>
        <dbReference type="Pfam" id="PF13556"/>
    </source>
</evidence>
<dbReference type="AlphaFoldDB" id="A0A916JTF5"/>
<dbReference type="InterPro" id="IPR025736">
    <property type="entry name" value="PucR_C-HTH_dom"/>
</dbReference>
<dbReference type="RefSeq" id="WP_218089933.1">
    <property type="nucleotide sequence ID" value="NZ_CAJVAS010000001.1"/>
</dbReference>
<reference evidence="3" key="1">
    <citation type="submission" date="2021-06" db="EMBL/GenBank/DDBJ databases">
        <authorList>
            <person name="Criscuolo A."/>
        </authorList>
    </citation>
    <scope>NUCLEOTIDE SEQUENCE</scope>
    <source>
        <strain evidence="3">CIP111600</strain>
    </source>
</reference>
<dbReference type="Pfam" id="PF13556">
    <property type="entry name" value="HTH_30"/>
    <property type="match status" value="1"/>
</dbReference>
<accession>A0A916JTF5</accession>
<dbReference type="InterPro" id="IPR041522">
    <property type="entry name" value="CdaR_GGDEF"/>
</dbReference>
<evidence type="ECO:0000313" key="4">
    <source>
        <dbReference type="Proteomes" id="UP000693672"/>
    </source>
</evidence>